<proteinExistence type="predicted"/>
<accession>A0ABC9X8D2</accession>
<dbReference type="EMBL" id="BAAFJT010000009">
    <property type="protein sequence ID" value="GAB0193831.1"/>
    <property type="molecule type" value="Genomic_DNA"/>
</dbReference>
<comment type="caution">
    <text evidence="1">The sequence shown here is derived from an EMBL/GenBank/DDBJ whole genome shotgun (WGS) entry which is preliminary data.</text>
</comment>
<keyword evidence="2" id="KW-1185">Reference proteome</keyword>
<dbReference type="AlphaFoldDB" id="A0ABC9X8D2"/>
<evidence type="ECO:0000313" key="1">
    <source>
        <dbReference type="EMBL" id="GAB0193831.1"/>
    </source>
</evidence>
<protein>
    <submittedName>
        <fullName evidence="1">Tumor necrosis factor ligand superfamily member 13B</fullName>
    </submittedName>
</protein>
<evidence type="ECO:0000313" key="2">
    <source>
        <dbReference type="Proteomes" id="UP001623348"/>
    </source>
</evidence>
<dbReference type="Proteomes" id="UP001623348">
    <property type="component" value="Unassembled WGS sequence"/>
</dbReference>
<sequence length="115" mass="12183">MTSYGMEYPFGQLRSAVLAMSPPSLSCTPSLLAGRAGLAGGQRKGQTACSGATQALNLIAFRHSSSLDHSSFNRIRSQKLNHSEFTCQSSTYLSCLCALHSAVSLACNAVKQILL</sequence>
<reference evidence="1 2" key="1">
    <citation type="submission" date="2024-06" db="EMBL/GenBank/DDBJ databases">
        <title>The draft genome of Grus japonensis, version 3.</title>
        <authorList>
            <person name="Nabeshima K."/>
            <person name="Suzuki S."/>
            <person name="Onuma M."/>
        </authorList>
    </citation>
    <scope>NUCLEOTIDE SEQUENCE [LARGE SCALE GENOMIC DNA]</scope>
    <source>
        <strain evidence="1 2">451A</strain>
    </source>
</reference>
<name>A0ABC9X8D2_GRUJA</name>
<gene>
    <name evidence="1" type="ORF">GRJ2_001848400</name>
</gene>
<organism evidence="1 2">
    <name type="scientific">Grus japonensis</name>
    <name type="common">Japanese crane</name>
    <name type="synonym">Red-crowned crane</name>
    <dbReference type="NCBI Taxonomy" id="30415"/>
    <lineage>
        <taxon>Eukaryota</taxon>
        <taxon>Metazoa</taxon>
        <taxon>Chordata</taxon>
        <taxon>Craniata</taxon>
        <taxon>Vertebrata</taxon>
        <taxon>Euteleostomi</taxon>
        <taxon>Archelosauria</taxon>
        <taxon>Archosauria</taxon>
        <taxon>Dinosauria</taxon>
        <taxon>Saurischia</taxon>
        <taxon>Theropoda</taxon>
        <taxon>Coelurosauria</taxon>
        <taxon>Aves</taxon>
        <taxon>Neognathae</taxon>
        <taxon>Neoaves</taxon>
        <taxon>Gruiformes</taxon>
        <taxon>Gruidae</taxon>
        <taxon>Grus</taxon>
    </lineage>
</organism>